<evidence type="ECO:0000313" key="3">
    <source>
        <dbReference type="Proteomes" id="UP000887159"/>
    </source>
</evidence>
<evidence type="ECO:0000313" key="2">
    <source>
        <dbReference type="EMBL" id="GFY02843.1"/>
    </source>
</evidence>
<name>A0A8X6VCH0_TRICX</name>
<protein>
    <submittedName>
        <fullName evidence="2">Uncharacterized protein</fullName>
    </submittedName>
</protein>
<accession>A0A8X6VCH0</accession>
<dbReference type="EMBL" id="BMAU01021233">
    <property type="protein sequence ID" value="GFY02843.1"/>
    <property type="molecule type" value="Genomic_DNA"/>
</dbReference>
<evidence type="ECO:0000256" key="1">
    <source>
        <dbReference type="SAM" id="MobiDB-lite"/>
    </source>
</evidence>
<proteinExistence type="predicted"/>
<dbReference type="Proteomes" id="UP000887159">
    <property type="component" value="Unassembled WGS sequence"/>
</dbReference>
<feature type="compositionally biased region" description="Polar residues" evidence="1">
    <location>
        <begin position="7"/>
        <end position="16"/>
    </location>
</feature>
<reference evidence="2" key="1">
    <citation type="submission" date="2020-08" db="EMBL/GenBank/DDBJ databases">
        <title>Multicomponent nature underlies the extraordinary mechanical properties of spider dragline silk.</title>
        <authorList>
            <person name="Kono N."/>
            <person name="Nakamura H."/>
            <person name="Mori M."/>
            <person name="Yoshida Y."/>
            <person name="Ohtoshi R."/>
            <person name="Malay A.D."/>
            <person name="Moran D.A.P."/>
            <person name="Tomita M."/>
            <person name="Numata K."/>
            <person name="Arakawa K."/>
        </authorList>
    </citation>
    <scope>NUCLEOTIDE SEQUENCE</scope>
</reference>
<comment type="caution">
    <text evidence="2">The sequence shown here is derived from an EMBL/GenBank/DDBJ whole genome shotgun (WGS) entry which is preliminary data.</text>
</comment>
<keyword evidence="3" id="KW-1185">Reference proteome</keyword>
<feature type="region of interest" description="Disordered" evidence="1">
    <location>
        <begin position="1"/>
        <end position="26"/>
    </location>
</feature>
<gene>
    <name evidence="2" type="ORF">TNCV_3507231</name>
</gene>
<sequence length="85" mass="9328">MSRHSPPKNQTPTLSTGIKARETDVPARENKWAINRGVATAVSAVSMIRGPQSSGAPKCARINREILRAHQKGHPRNFDTEPTQD</sequence>
<organism evidence="2 3">
    <name type="scientific">Trichonephila clavipes</name>
    <name type="common">Golden silk orbweaver</name>
    <name type="synonym">Nephila clavipes</name>
    <dbReference type="NCBI Taxonomy" id="2585209"/>
    <lineage>
        <taxon>Eukaryota</taxon>
        <taxon>Metazoa</taxon>
        <taxon>Ecdysozoa</taxon>
        <taxon>Arthropoda</taxon>
        <taxon>Chelicerata</taxon>
        <taxon>Arachnida</taxon>
        <taxon>Araneae</taxon>
        <taxon>Araneomorphae</taxon>
        <taxon>Entelegynae</taxon>
        <taxon>Araneoidea</taxon>
        <taxon>Nephilidae</taxon>
        <taxon>Trichonephila</taxon>
    </lineage>
</organism>
<dbReference type="AlphaFoldDB" id="A0A8X6VCH0"/>